<feature type="domain" description="HTH tetR-type" evidence="6">
    <location>
        <begin position="4"/>
        <end position="63"/>
    </location>
</feature>
<dbReference type="Pfam" id="PF00440">
    <property type="entry name" value="TetR_N"/>
    <property type="match status" value="1"/>
</dbReference>
<evidence type="ECO:0000256" key="3">
    <source>
        <dbReference type="ARBA" id="ARBA00023163"/>
    </source>
</evidence>
<dbReference type="InterPro" id="IPR050109">
    <property type="entry name" value="HTH-type_TetR-like_transc_reg"/>
</dbReference>
<name>A0A1I0ZR22_9CELL</name>
<dbReference type="PRINTS" id="PR00455">
    <property type="entry name" value="HTHTETR"/>
</dbReference>
<dbReference type="RefSeq" id="WP_175499545.1">
    <property type="nucleotide sequence ID" value="NZ_BONM01000009.1"/>
</dbReference>
<gene>
    <name evidence="7" type="ORF">SAMN05421867_11278</name>
</gene>
<keyword evidence="1" id="KW-0805">Transcription regulation</keyword>
<evidence type="ECO:0000313" key="7">
    <source>
        <dbReference type="EMBL" id="SFB28174.1"/>
    </source>
</evidence>
<accession>A0A1I0ZR22</accession>
<evidence type="ECO:0000256" key="2">
    <source>
        <dbReference type="ARBA" id="ARBA00023125"/>
    </source>
</evidence>
<organism evidence="7 8">
    <name type="scientific">Cellulomonas marina</name>
    <dbReference type="NCBI Taxonomy" id="988821"/>
    <lineage>
        <taxon>Bacteria</taxon>
        <taxon>Bacillati</taxon>
        <taxon>Actinomycetota</taxon>
        <taxon>Actinomycetes</taxon>
        <taxon>Micrococcales</taxon>
        <taxon>Cellulomonadaceae</taxon>
        <taxon>Cellulomonas</taxon>
    </lineage>
</organism>
<dbReference type="PROSITE" id="PS50977">
    <property type="entry name" value="HTH_TETR_2"/>
    <property type="match status" value="1"/>
</dbReference>
<evidence type="ECO:0000313" key="8">
    <source>
        <dbReference type="Proteomes" id="UP000199012"/>
    </source>
</evidence>
<dbReference type="PANTHER" id="PTHR30055">
    <property type="entry name" value="HTH-TYPE TRANSCRIPTIONAL REGULATOR RUTR"/>
    <property type="match status" value="1"/>
</dbReference>
<dbReference type="GO" id="GO:0003700">
    <property type="term" value="F:DNA-binding transcription factor activity"/>
    <property type="evidence" value="ECO:0007669"/>
    <property type="project" value="TreeGrafter"/>
</dbReference>
<dbReference type="STRING" id="988821.SAMN05421867_11278"/>
<reference evidence="8" key="1">
    <citation type="submission" date="2016-10" db="EMBL/GenBank/DDBJ databases">
        <authorList>
            <person name="Varghese N."/>
            <person name="Submissions S."/>
        </authorList>
    </citation>
    <scope>NUCLEOTIDE SEQUENCE [LARGE SCALE GENOMIC DNA]</scope>
    <source>
        <strain evidence="8">CGMCC 4.6945</strain>
    </source>
</reference>
<feature type="DNA-binding region" description="H-T-H motif" evidence="4">
    <location>
        <begin position="26"/>
        <end position="45"/>
    </location>
</feature>
<keyword evidence="3" id="KW-0804">Transcription</keyword>
<evidence type="ECO:0000259" key="6">
    <source>
        <dbReference type="PROSITE" id="PS50977"/>
    </source>
</evidence>
<dbReference type="GO" id="GO:0000976">
    <property type="term" value="F:transcription cis-regulatory region binding"/>
    <property type="evidence" value="ECO:0007669"/>
    <property type="project" value="TreeGrafter"/>
</dbReference>
<dbReference type="EMBL" id="FOKA01000012">
    <property type="protein sequence ID" value="SFB28174.1"/>
    <property type="molecule type" value="Genomic_DNA"/>
</dbReference>
<dbReference type="PANTHER" id="PTHR30055:SF234">
    <property type="entry name" value="HTH-TYPE TRANSCRIPTIONAL REGULATOR BETI"/>
    <property type="match status" value="1"/>
</dbReference>
<keyword evidence="8" id="KW-1185">Reference proteome</keyword>
<dbReference type="SUPFAM" id="SSF46689">
    <property type="entry name" value="Homeodomain-like"/>
    <property type="match status" value="1"/>
</dbReference>
<evidence type="ECO:0000256" key="1">
    <source>
        <dbReference type="ARBA" id="ARBA00023015"/>
    </source>
</evidence>
<feature type="region of interest" description="Disordered" evidence="5">
    <location>
        <begin position="198"/>
        <end position="232"/>
    </location>
</feature>
<dbReference type="InterPro" id="IPR001647">
    <property type="entry name" value="HTH_TetR"/>
</dbReference>
<evidence type="ECO:0000256" key="5">
    <source>
        <dbReference type="SAM" id="MobiDB-lite"/>
    </source>
</evidence>
<dbReference type="AlphaFoldDB" id="A0A1I0ZR22"/>
<dbReference type="Proteomes" id="UP000199012">
    <property type="component" value="Unassembled WGS sequence"/>
</dbReference>
<proteinExistence type="predicted"/>
<dbReference type="Gene3D" id="1.10.357.10">
    <property type="entry name" value="Tetracycline Repressor, domain 2"/>
    <property type="match status" value="1"/>
</dbReference>
<protein>
    <submittedName>
        <fullName evidence="7">Regulatory protein, tetR family</fullName>
    </submittedName>
</protein>
<keyword evidence="2 4" id="KW-0238">DNA-binding</keyword>
<dbReference type="InterPro" id="IPR009057">
    <property type="entry name" value="Homeodomain-like_sf"/>
</dbReference>
<evidence type="ECO:0000256" key="4">
    <source>
        <dbReference type="PROSITE-ProRule" id="PRU00335"/>
    </source>
</evidence>
<sequence>MSRDERRSAIVVATVPLLAELGADVTTRQIAEAAGVAEGTLFKAFDDKTELLHAAALAAMDAAPTCAAVAALPDAPLEELVASVARVLQEGMIERTRVMHAVRSIFAQVLRGEGAAPGTAGAAGPRHGPHVEHVLALLRCTADRLEPHADRLGGNSWTAARVLLNLAVGLGPPGMAGVGLLPPELVAAVVVRGLAHGPAPELHPDDRPLDEVLAGPLRTTTPDGTDLARRPC</sequence>